<evidence type="ECO:0000313" key="9">
    <source>
        <dbReference type="Proteomes" id="UP001374579"/>
    </source>
</evidence>
<dbReference type="InterPro" id="IPR020846">
    <property type="entry name" value="MFS_dom"/>
</dbReference>
<dbReference type="Gene3D" id="1.20.1250.20">
    <property type="entry name" value="MFS general substrate transporter like domains"/>
    <property type="match status" value="2"/>
</dbReference>
<evidence type="ECO:0000313" key="8">
    <source>
        <dbReference type="EMBL" id="KAK7110965.1"/>
    </source>
</evidence>
<dbReference type="InterPro" id="IPR036259">
    <property type="entry name" value="MFS_trans_sf"/>
</dbReference>
<evidence type="ECO:0000256" key="2">
    <source>
        <dbReference type="ARBA" id="ARBA00022692"/>
    </source>
</evidence>
<dbReference type="AlphaFoldDB" id="A0AAN9BWH3"/>
<feature type="transmembrane region" description="Helical" evidence="6">
    <location>
        <begin position="172"/>
        <end position="192"/>
    </location>
</feature>
<comment type="caution">
    <text evidence="8">The sequence shown here is derived from an EMBL/GenBank/DDBJ whole genome shotgun (WGS) entry which is preliminary data.</text>
</comment>
<feature type="transmembrane region" description="Helical" evidence="6">
    <location>
        <begin position="349"/>
        <end position="368"/>
    </location>
</feature>
<accession>A0AAN9BWH3</accession>
<evidence type="ECO:0000259" key="7">
    <source>
        <dbReference type="PROSITE" id="PS50850"/>
    </source>
</evidence>
<evidence type="ECO:0000256" key="6">
    <source>
        <dbReference type="SAM" id="Phobius"/>
    </source>
</evidence>
<feature type="transmembrane region" description="Helical" evidence="6">
    <location>
        <begin position="442"/>
        <end position="463"/>
    </location>
</feature>
<gene>
    <name evidence="8" type="ORF">V1264_014754</name>
</gene>
<dbReference type="InterPro" id="IPR049680">
    <property type="entry name" value="FLVCR1-2_SLC49-like"/>
</dbReference>
<evidence type="ECO:0000256" key="5">
    <source>
        <dbReference type="SAM" id="MobiDB-lite"/>
    </source>
</evidence>
<dbReference type="Proteomes" id="UP001374579">
    <property type="component" value="Unassembled WGS sequence"/>
</dbReference>
<dbReference type="CDD" id="cd17399">
    <property type="entry name" value="MFS_MFSD7"/>
    <property type="match status" value="1"/>
</dbReference>
<dbReference type="Pfam" id="PF07690">
    <property type="entry name" value="MFS_1"/>
    <property type="match status" value="1"/>
</dbReference>
<feature type="transmembrane region" description="Helical" evidence="6">
    <location>
        <begin position="388"/>
        <end position="407"/>
    </location>
</feature>
<feature type="transmembrane region" description="Helical" evidence="6">
    <location>
        <begin position="326"/>
        <end position="343"/>
    </location>
</feature>
<keyword evidence="4 6" id="KW-0472">Membrane</keyword>
<dbReference type="PANTHER" id="PTHR10924:SF6">
    <property type="entry name" value="SOLUTE CARRIER FAMILY 49 MEMBER A3"/>
    <property type="match status" value="1"/>
</dbReference>
<comment type="subcellular location">
    <subcellularLocation>
        <location evidence="1">Membrane</location>
        <topology evidence="1">Multi-pass membrane protein</topology>
    </subcellularLocation>
</comment>
<organism evidence="8 9">
    <name type="scientific">Littorina saxatilis</name>
    <dbReference type="NCBI Taxonomy" id="31220"/>
    <lineage>
        <taxon>Eukaryota</taxon>
        <taxon>Metazoa</taxon>
        <taxon>Spiralia</taxon>
        <taxon>Lophotrochozoa</taxon>
        <taxon>Mollusca</taxon>
        <taxon>Gastropoda</taxon>
        <taxon>Caenogastropoda</taxon>
        <taxon>Littorinimorpha</taxon>
        <taxon>Littorinoidea</taxon>
        <taxon>Littorinidae</taxon>
        <taxon>Littorina</taxon>
    </lineage>
</organism>
<feature type="domain" description="Major facilitator superfamily (MFS) profile" evidence="7">
    <location>
        <begin position="38"/>
        <end position="464"/>
    </location>
</feature>
<name>A0AAN9BWH3_9CAEN</name>
<dbReference type="EMBL" id="JBAMIC010000003">
    <property type="protein sequence ID" value="KAK7110965.1"/>
    <property type="molecule type" value="Genomic_DNA"/>
</dbReference>
<dbReference type="PANTHER" id="PTHR10924">
    <property type="entry name" value="MAJOR FACILITATOR SUPERFAMILY PROTEIN-RELATED"/>
    <property type="match status" value="1"/>
</dbReference>
<proteinExistence type="predicted"/>
<feature type="region of interest" description="Disordered" evidence="5">
    <location>
        <begin position="482"/>
        <end position="504"/>
    </location>
</feature>
<sequence>MATPSQHAETSDSTVTLYNSTNHYQPWSHREYKVYSRRWFVIFVVCIINMANAMIWICFSPITNYTTAYYDINDTQVNWLSLIYVVATIPFGLVATWLLDTLGLRASIILAAWLNLVGSIFRNLTTYDFIPHDSKFPVLMFGQFLAACAQPFIMFVPTKLAAVWFPDTQRATANTLASMSNPLGIMVANLIAPAMVKSVQDLPTLLWVCTGAAAFGTILATFGICSSRPPTPPSASAAEGTEPFFLGLKQLLKVKSYWILFMVFGCGLALFTAFTTFLEQMLCPRGYSNSFSGLCGALLIVCGAVGAVACGAIVDKTKRFEEVAKGCYVVALFGGIVFTEISRYRDNEIPIAIAIGTFGFFGFGAYPVCMEMAVEITYPVAEATSSGLLFISGQIQGVIYMVVAQFLTKPLPLAEQGLSNACGTSGNATAEFIPQDWTVPGLFLDGTMTFFTIIFLLCFRPVYRRLLAERIAGDDKILNQTVETSDTEAHEQRIQEDERDGYTS</sequence>
<feature type="transmembrane region" description="Helical" evidence="6">
    <location>
        <begin position="144"/>
        <end position="165"/>
    </location>
</feature>
<feature type="transmembrane region" description="Helical" evidence="6">
    <location>
        <begin position="290"/>
        <end position="314"/>
    </location>
</feature>
<dbReference type="InterPro" id="IPR011701">
    <property type="entry name" value="MFS"/>
</dbReference>
<feature type="transmembrane region" description="Helical" evidence="6">
    <location>
        <begin position="39"/>
        <end position="59"/>
    </location>
</feature>
<feature type="transmembrane region" description="Helical" evidence="6">
    <location>
        <begin position="257"/>
        <end position="278"/>
    </location>
</feature>
<dbReference type="GO" id="GO:0022857">
    <property type="term" value="F:transmembrane transporter activity"/>
    <property type="evidence" value="ECO:0007669"/>
    <property type="project" value="InterPro"/>
</dbReference>
<evidence type="ECO:0000256" key="4">
    <source>
        <dbReference type="ARBA" id="ARBA00023136"/>
    </source>
</evidence>
<evidence type="ECO:0000256" key="3">
    <source>
        <dbReference type="ARBA" id="ARBA00022989"/>
    </source>
</evidence>
<protein>
    <recommendedName>
        <fullName evidence="7">Major facilitator superfamily (MFS) profile domain-containing protein</fullName>
    </recommendedName>
</protein>
<evidence type="ECO:0000256" key="1">
    <source>
        <dbReference type="ARBA" id="ARBA00004141"/>
    </source>
</evidence>
<keyword evidence="2 6" id="KW-0812">Transmembrane</keyword>
<feature type="transmembrane region" description="Helical" evidence="6">
    <location>
        <begin position="106"/>
        <end position="124"/>
    </location>
</feature>
<dbReference type="SUPFAM" id="SSF103473">
    <property type="entry name" value="MFS general substrate transporter"/>
    <property type="match status" value="1"/>
</dbReference>
<feature type="transmembrane region" description="Helical" evidence="6">
    <location>
        <begin position="204"/>
        <end position="225"/>
    </location>
</feature>
<feature type="transmembrane region" description="Helical" evidence="6">
    <location>
        <begin position="79"/>
        <end position="99"/>
    </location>
</feature>
<dbReference type="GO" id="GO:0016020">
    <property type="term" value="C:membrane"/>
    <property type="evidence" value="ECO:0007669"/>
    <property type="project" value="UniProtKB-SubCell"/>
</dbReference>
<feature type="compositionally biased region" description="Basic and acidic residues" evidence="5">
    <location>
        <begin position="487"/>
        <end position="496"/>
    </location>
</feature>
<dbReference type="PROSITE" id="PS50850">
    <property type="entry name" value="MFS"/>
    <property type="match status" value="1"/>
</dbReference>
<reference evidence="8 9" key="1">
    <citation type="submission" date="2024-02" db="EMBL/GenBank/DDBJ databases">
        <title>Chromosome-scale genome assembly of the rough periwinkle Littorina saxatilis.</title>
        <authorList>
            <person name="De Jode A."/>
            <person name="Faria R."/>
            <person name="Formenti G."/>
            <person name="Sims Y."/>
            <person name="Smith T.P."/>
            <person name="Tracey A."/>
            <person name="Wood J.M.D."/>
            <person name="Zagrodzka Z.B."/>
            <person name="Johannesson K."/>
            <person name="Butlin R.K."/>
            <person name="Leder E.H."/>
        </authorList>
    </citation>
    <scope>NUCLEOTIDE SEQUENCE [LARGE SCALE GENOMIC DNA]</scope>
    <source>
        <strain evidence="8">Snail1</strain>
        <tissue evidence="8">Muscle</tissue>
    </source>
</reference>
<keyword evidence="3 6" id="KW-1133">Transmembrane helix</keyword>
<keyword evidence="9" id="KW-1185">Reference proteome</keyword>